<comment type="caution">
    <text evidence="1">The sequence shown here is derived from an EMBL/GenBank/DDBJ whole genome shotgun (WGS) entry which is preliminary data.</text>
</comment>
<evidence type="ECO:0000313" key="1">
    <source>
        <dbReference type="EMBL" id="KAI4364969.1"/>
    </source>
</evidence>
<sequence>MPPPTLPFLLFLLLAVVAAADVASSSPATCSDIVPLPWRADRISITDYGGVGDGRTLNTKAFREAIYRIQHLHRPGGTVLYVPPGVYLTGPFNLTSHMTLYLAKDAVIRATQDTSKWPLIAPLPSYGRGREHPGGRYMSFIHGDGLTDVVITGDNGTIDGQGDVWWSMWRQRTLDFTRPNLLEIMNSRDILISNLIFQNSPFWNVHPVYCSNVVVRNMTILAPYDSPNTDGIDPDSSSNVCIEDSFITVGDDLVAVKSGWDEYGISYNAPSSNITIRRLTGSSPFGGIAVGSEMSGGVENIVAEDITLFNMGVGIHIKTNVGRGAFIRNITVSNVHIDKARKGIKISGDVGDHPDDSYNPNALPLVKGITMTDFWGVNVLQAGLMKGIRDSPFTGICLSNINLGGEPAPREGAWSCSDVSGAAYEVSPWPCSELTSISQSQGGYCATSF</sequence>
<keyword evidence="2" id="KW-1185">Reference proteome</keyword>
<evidence type="ECO:0000313" key="2">
    <source>
        <dbReference type="Proteomes" id="UP001057402"/>
    </source>
</evidence>
<dbReference type="EMBL" id="CM042885">
    <property type="protein sequence ID" value="KAI4364969.1"/>
    <property type="molecule type" value="Genomic_DNA"/>
</dbReference>
<proteinExistence type="predicted"/>
<accession>A0ACB9QIK0</accession>
<protein>
    <submittedName>
        <fullName evidence="1">Uncharacterized protein</fullName>
    </submittedName>
</protein>
<gene>
    <name evidence="1" type="ORF">MLD38_021000</name>
</gene>
<name>A0ACB9QIK0_9MYRT</name>
<reference evidence="2" key="1">
    <citation type="journal article" date="2023" name="Front. Plant Sci.">
        <title>Chromosomal-level genome assembly of Melastoma candidum provides insights into trichome evolution.</title>
        <authorList>
            <person name="Zhong Y."/>
            <person name="Wu W."/>
            <person name="Sun C."/>
            <person name="Zou P."/>
            <person name="Liu Y."/>
            <person name="Dai S."/>
            <person name="Zhou R."/>
        </authorList>
    </citation>
    <scope>NUCLEOTIDE SEQUENCE [LARGE SCALE GENOMIC DNA]</scope>
</reference>
<dbReference type="Proteomes" id="UP001057402">
    <property type="component" value="Chromosome 6"/>
</dbReference>
<organism evidence="1 2">
    <name type="scientific">Melastoma candidum</name>
    <dbReference type="NCBI Taxonomy" id="119954"/>
    <lineage>
        <taxon>Eukaryota</taxon>
        <taxon>Viridiplantae</taxon>
        <taxon>Streptophyta</taxon>
        <taxon>Embryophyta</taxon>
        <taxon>Tracheophyta</taxon>
        <taxon>Spermatophyta</taxon>
        <taxon>Magnoliopsida</taxon>
        <taxon>eudicotyledons</taxon>
        <taxon>Gunneridae</taxon>
        <taxon>Pentapetalae</taxon>
        <taxon>rosids</taxon>
        <taxon>malvids</taxon>
        <taxon>Myrtales</taxon>
        <taxon>Melastomataceae</taxon>
        <taxon>Melastomatoideae</taxon>
        <taxon>Melastomateae</taxon>
        <taxon>Melastoma</taxon>
    </lineage>
</organism>